<reference evidence="2" key="1">
    <citation type="submission" date="2011-12" db="EMBL/GenBank/DDBJ databases">
        <title>Complete genome sequence of Streptomyces cattleya strain DSM 46488.</title>
        <authorList>
            <person name="Ou H.-Y."/>
            <person name="Li P."/>
            <person name="Zhao C."/>
            <person name="O'Hagan D."/>
            <person name="Deng Z."/>
        </authorList>
    </citation>
    <scope>NUCLEOTIDE SEQUENCE [LARGE SCALE GENOMIC DNA]</scope>
    <source>
        <strain evidence="2">ATCC 35852 / DSM 46488 / JCM 4925 / NBRC 14057 / NRRL 8057</strain>
    </source>
</reference>
<dbReference type="STRING" id="1003195.SCATT_31340"/>
<organism evidence="1 2">
    <name type="scientific">Streptantibioticus cattleyicolor (strain ATCC 35852 / DSM 46488 / JCM 4925 / NBRC 14057 / NRRL 8057)</name>
    <name type="common">Streptomyces cattleya</name>
    <dbReference type="NCBI Taxonomy" id="1003195"/>
    <lineage>
        <taxon>Bacteria</taxon>
        <taxon>Bacillati</taxon>
        <taxon>Actinomycetota</taxon>
        <taxon>Actinomycetes</taxon>
        <taxon>Kitasatosporales</taxon>
        <taxon>Streptomycetaceae</taxon>
        <taxon>Streptantibioticus</taxon>
    </lineage>
</organism>
<name>G8WWZ0_STREN</name>
<keyword evidence="2" id="KW-1185">Reference proteome</keyword>
<accession>G8WWZ0</accession>
<dbReference type="KEGG" id="scy:SCATT_31340"/>
<sequence>MLAHASIYSSVRRHGLKAAVDFRSPRIAAPPGHTAPRTMTRAGGSWFPSVCMANRVRTASRHGPPTIYA</sequence>
<evidence type="ECO:0000313" key="2">
    <source>
        <dbReference type="Proteomes" id="UP000007842"/>
    </source>
</evidence>
<gene>
    <name evidence="1" type="ordered locus">SCATT_31340</name>
</gene>
<protein>
    <submittedName>
        <fullName evidence="1">Uncharacterized protein</fullName>
    </submittedName>
</protein>
<evidence type="ECO:0000313" key="1">
    <source>
        <dbReference type="EMBL" id="AEW95505.1"/>
    </source>
</evidence>
<dbReference type="AlphaFoldDB" id="G8WWZ0"/>
<dbReference type="HOGENOM" id="CLU_2774020_0_0_11"/>
<dbReference type="EMBL" id="CP003219">
    <property type="protein sequence ID" value="AEW95505.1"/>
    <property type="molecule type" value="Genomic_DNA"/>
</dbReference>
<dbReference type="Proteomes" id="UP000007842">
    <property type="component" value="Chromosome"/>
</dbReference>
<proteinExistence type="predicted"/>